<dbReference type="CDD" id="cd13120">
    <property type="entry name" value="BF2867_like_N"/>
    <property type="match status" value="1"/>
</dbReference>
<evidence type="ECO:0000313" key="3">
    <source>
        <dbReference type="EMBL" id="MFC0222118.1"/>
    </source>
</evidence>
<name>A0ABV6DZH7_9ACTN</name>
<reference evidence="3 4" key="1">
    <citation type="submission" date="2024-09" db="EMBL/GenBank/DDBJ databases">
        <authorList>
            <person name="Sun Q."/>
            <person name="Mori K."/>
        </authorList>
    </citation>
    <scope>NUCLEOTIDE SEQUENCE [LARGE SCALE GENOMIC DNA]</scope>
    <source>
        <strain evidence="3 4">CCM 8654</strain>
    </source>
</reference>
<evidence type="ECO:0000256" key="1">
    <source>
        <dbReference type="SAM" id="MobiDB-lite"/>
    </source>
</evidence>
<protein>
    <recommendedName>
        <fullName evidence="5">Lipoprotein</fullName>
    </recommendedName>
</protein>
<proteinExistence type="predicted"/>
<dbReference type="Proteomes" id="UP001589698">
    <property type="component" value="Unassembled WGS sequence"/>
</dbReference>
<comment type="caution">
    <text evidence="3">The sequence shown here is derived from an EMBL/GenBank/DDBJ whole genome shotgun (WGS) entry which is preliminary data.</text>
</comment>
<feature type="chain" id="PRO_5046515813" description="Lipoprotein" evidence="2">
    <location>
        <begin position="24"/>
        <end position="172"/>
    </location>
</feature>
<evidence type="ECO:0008006" key="5">
    <source>
        <dbReference type="Google" id="ProtNLM"/>
    </source>
</evidence>
<evidence type="ECO:0000313" key="4">
    <source>
        <dbReference type="Proteomes" id="UP001589698"/>
    </source>
</evidence>
<feature type="compositionally biased region" description="Low complexity" evidence="1">
    <location>
        <begin position="36"/>
        <end position="46"/>
    </location>
</feature>
<dbReference type="PROSITE" id="PS51257">
    <property type="entry name" value="PROKAR_LIPOPROTEIN"/>
    <property type="match status" value="1"/>
</dbReference>
<keyword evidence="2" id="KW-0732">Signal</keyword>
<sequence>MHVRRALALSVLAPLLLAGCSDGDPEPSPTPKMPDPTSASPSPTESETAEAESAEDFVRRWVQVSNEMQQTGEVAEFRKLSRQCQSCGQAADQVQSIYEAGGSIEFGGATISLLKSVADDPPTFNLDLDTPETVVRLKNGQVDQRLPSGVGQYQLTLNGEPGAWFVAAYARR</sequence>
<evidence type="ECO:0000256" key="2">
    <source>
        <dbReference type="SAM" id="SignalP"/>
    </source>
</evidence>
<feature type="signal peptide" evidence="2">
    <location>
        <begin position="1"/>
        <end position="23"/>
    </location>
</feature>
<keyword evidence="4" id="KW-1185">Reference proteome</keyword>
<accession>A0ABV6DZH7</accession>
<feature type="region of interest" description="Disordered" evidence="1">
    <location>
        <begin position="19"/>
        <end position="54"/>
    </location>
</feature>
<gene>
    <name evidence="3" type="ORF">ACFFJG_06465</name>
</gene>
<dbReference type="EMBL" id="JBHLXH010000001">
    <property type="protein sequence ID" value="MFC0222118.1"/>
    <property type="molecule type" value="Genomic_DNA"/>
</dbReference>
<organism evidence="3 4">
    <name type="scientific">Nocardioides zeicaulis</name>
    <dbReference type="NCBI Taxonomy" id="1776857"/>
    <lineage>
        <taxon>Bacteria</taxon>
        <taxon>Bacillati</taxon>
        <taxon>Actinomycetota</taxon>
        <taxon>Actinomycetes</taxon>
        <taxon>Propionibacteriales</taxon>
        <taxon>Nocardioidaceae</taxon>
        <taxon>Nocardioides</taxon>
    </lineage>
</organism>
<dbReference type="RefSeq" id="WP_378517780.1">
    <property type="nucleotide sequence ID" value="NZ_CBCSDI010000010.1"/>
</dbReference>